<keyword evidence="2" id="KW-1185">Reference proteome</keyword>
<name>A0A1J1HK88_9DIPT</name>
<evidence type="ECO:0000313" key="2">
    <source>
        <dbReference type="Proteomes" id="UP000183832"/>
    </source>
</evidence>
<dbReference type="AlphaFoldDB" id="A0A1J1HK88"/>
<dbReference type="EMBL" id="CVRI01000002">
    <property type="protein sequence ID" value="CRK86878.1"/>
    <property type="molecule type" value="Genomic_DNA"/>
</dbReference>
<reference evidence="1 2" key="1">
    <citation type="submission" date="2015-04" db="EMBL/GenBank/DDBJ databases">
        <authorList>
            <person name="Syromyatnikov M.Y."/>
            <person name="Popov V.N."/>
        </authorList>
    </citation>
    <scope>NUCLEOTIDE SEQUENCE [LARGE SCALE GENOMIC DNA]</scope>
</reference>
<protein>
    <submittedName>
        <fullName evidence="1">CLUMA_CG000703, isoform A</fullName>
    </submittedName>
</protein>
<accession>A0A1J1HK88</accession>
<sequence length="101" mass="11552">MKPYDPDSFGFCQSQVARDHNISAEEKILSTVKKRIINGEKEINIKITKEKLNKSETAHLQSLNIAPRPEIRFEKMWECLEVLSGNIKAAISINHMRASKD</sequence>
<dbReference type="Proteomes" id="UP000183832">
    <property type="component" value="Unassembled WGS sequence"/>
</dbReference>
<gene>
    <name evidence="1" type="ORF">CLUMA_CG000703</name>
</gene>
<organism evidence="1 2">
    <name type="scientific">Clunio marinus</name>
    <dbReference type="NCBI Taxonomy" id="568069"/>
    <lineage>
        <taxon>Eukaryota</taxon>
        <taxon>Metazoa</taxon>
        <taxon>Ecdysozoa</taxon>
        <taxon>Arthropoda</taxon>
        <taxon>Hexapoda</taxon>
        <taxon>Insecta</taxon>
        <taxon>Pterygota</taxon>
        <taxon>Neoptera</taxon>
        <taxon>Endopterygota</taxon>
        <taxon>Diptera</taxon>
        <taxon>Nematocera</taxon>
        <taxon>Chironomoidea</taxon>
        <taxon>Chironomidae</taxon>
        <taxon>Clunio</taxon>
    </lineage>
</organism>
<evidence type="ECO:0000313" key="1">
    <source>
        <dbReference type="EMBL" id="CRK86878.1"/>
    </source>
</evidence>
<proteinExistence type="predicted"/>